<protein>
    <submittedName>
        <fullName evidence="1">Uncharacterized protein</fullName>
    </submittedName>
</protein>
<evidence type="ECO:0000313" key="1">
    <source>
        <dbReference type="EMBL" id="JAD36342.1"/>
    </source>
</evidence>
<sequence>MKRFPQSGPSDLCHQLEHPTQHDRTFTILVLPRSEEELVGALPDMPFLDLKSQLQLTTQFHSHHGGRYSHN</sequence>
<dbReference type="EMBL" id="GBRH01261553">
    <property type="protein sequence ID" value="JAD36342.1"/>
    <property type="molecule type" value="Transcribed_RNA"/>
</dbReference>
<proteinExistence type="predicted"/>
<reference evidence="1" key="1">
    <citation type="submission" date="2014-09" db="EMBL/GenBank/DDBJ databases">
        <authorList>
            <person name="Magalhaes I.L.F."/>
            <person name="Oliveira U."/>
            <person name="Santos F.R."/>
            <person name="Vidigal T.H.D.A."/>
            <person name="Brescovit A.D."/>
            <person name="Santos A.J."/>
        </authorList>
    </citation>
    <scope>NUCLEOTIDE SEQUENCE</scope>
    <source>
        <tissue evidence="1">Shoot tissue taken approximately 20 cm above the soil surface</tissue>
    </source>
</reference>
<organism evidence="1">
    <name type="scientific">Arundo donax</name>
    <name type="common">Giant reed</name>
    <name type="synonym">Donax arundinaceus</name>
    <dbReference type="NCBI Taxonomy" id="35708"/>
    <lineage>
        <taxon>Eukaryota</taxon>
        <taxon>Viridiplantae</taxon>
        <taxon>Streptophyta</taxon>
        <taxon>Embryophyta</taxon>
        <taxon>Tracheophyta</taxon>
        <taxon>Spermatophyta</taxon>
        <taxon>Magnoliopsida</taxon>
        <taxon>Liliopsida</taxon>
        <taxon>Poales</taxon>
        <taxon>Poaceae</taxon>
        <taxon>PACMAD clade</taxon>
        <taxon>Arundinoideae</taxon>
        <taxon>Arundineae</taxon>
        <taxon>Arundo</taxon>
    </lineage>
</organism>
<dbReference type="AlphaFoldDB" id="A0A0A8ZNB2"/>
<reference evidence="1" key="2">
    <citation type="journal article" date="2015" name="Data Brief">
        <title>Shoot transcriptome of the giant reed, Arundo donax.</title>
        <authorList>
            <person name="Barrero R.A."/>
            <person name="Guerrero F.D."/>
            <person name="Moolhuijzen P."/>
            <person name="Goolsby J.A."/>
            <person name="Tidwell J."/>
            <person name="Bellgard S.E."/>
            <person name="Bellgard M.I."/>
        </authorList>
    </citation>
    <scope>NUCLEOTIDE SEQUENCE</scope>
    <source>
        <tissue evidence="1">Shoot tissue taken approximately 20 cm above the soil surface</tissue>
    </source>
</reference>
<name>A0A0A8ZNB2_ARUDO</name>
<accession>A0A0A8ZNB2</accession>